<dbReference type="EMBL" id="JAODUO010000910">
    <property type="protein sequence ID" value="KAK2173031.1"/>
    <property type="molecule type" value="Genomic_DNA"/>
</dbReference>
<protein>
    <submittedName>
        <fullName evidence="2">Uncharacterized protein</fullName>
    </submittedName>
</protein>
<name>A0AAD9KKQ3_RIDPI</name>
<evidence type="ECO:0000313" key="3">
    <source>
        <dbReference type="Proteomes" id="UP001209878"/>
    </source>
</evidence>
<dbReference type="AlphaFoldDB" id="A0AAD9KKQ3"/>
<evidence type="ECO:0000313" key="2">
    <source>
        <dbReference type="EMBL" id="KAK2173031.1"/>
    </source>
</evidence>
<organism evidence="2 3">
    <name type="scientific">Ridgeia piscesae</name>
    <name type="common">Tubeworm</name>
    <dbReference type="NCBI Taxonomy" id="27915"/>
    <lineage>
        <taxon>Eukaryota</taxon>
        <taxon>Metazoa</taxon>
        <taxon>Spiralia</taxon>
        <taxon>Lophotrochozoa</taxon>
        <taxon>Annelida</taxon>
        <taxon>Polychaeta</taxon>
        <taxon>Sedentaria</taxon>
        <taxon>Canalipalpata</taxon>
        <taxon>Sabellida</taxon>
        <taxon>Siboglinidae</taxon>
        <taxon>Ridgeia</taxon>
    </lineage>
</organism>
<comment type="caution">
    <text evidence="2">The sequence shown here is derived from an EMBL/GenBank/DDBJ whole genome shotgun (WGS) entry which is preliminary data.</text>
</comment>
<dbReference type="Proteomes" id="UP001209878">
    <property type="component" value="Unassembled WGS sequence"/>
</dbReference>
<keyword evidence="1" id="KW-0812">Transmembrane</keyword>
<keyword evidence="3" id="KW-1185">Reference proteome</keyword>
<evidence type="ECO:0000256" key="1">
    <source>
        <dbReference type="SAM" id="Phobius"/>
    </source>
</evidence>
<gene>
    <name evidence="2" type="ORF">NP493_910g01039</name>
</gene>
<keyword evidence="1" id="KW-1133">Transmembrane helix</keyword>
<reference evidence="2" key="1">
    <citation type="journal article" date="2023" name="Mol. Biol. Evol.">
        <title>Third-Generation Sequencing Reveals the Adaptive Role of the Epigenome in Three Deep-Sea Polychaetes.</title>
        <authorList>
            <person name="Perez M."/>
            <person name="Aroh O."/>
            <person name="Sun Y."/>
            <person name="Lan Y."/>
            <person name="Juniper S.K."/>
            <person name="Young C.R."/>
            <person name="Angers B."/>
            <person name="Qian P.Y."/>
        </authorList>
    </citation>
    <scope>NUCLEOTIDE SEQUENCE</scope>
    <source>
        <strain evidence="2">R07B-5</strain>
    </source>
</reference>
<feature type="transmembrane region" description="Helical" evidence="1">
    <location>
        <begin position="89"/>
        <end position="115"/>
    </location>
</feature>
<keyword evidence="1" id="KW-0472">Membrane</keyword>
<accession>A0AAD9KKQ3</accession>
<proteinExistence type="predicted"/>
<sequence>MFSWEPTDGKGVESPLERSPWYYPQNSLPRPTRAIRAIPGWQRTMGRQFGTRQFSAADSDDSIRPPKLSWRRRFVRAGKFLRTSRGVTVLVVAALIVVMIGIISATIYISGGYFWSLSQYDNSL</sequence>